<dbReference type="eggNOG" id="COG2050">
    <property type="taxonomic scope" value="Bacteria"/>
</dbReference>
<keyword evidence="5" id="KW-1185">Reference proteome</keyword>
<evidence type="ECO:0000313" key="4">
    <source>
        <dbReference type="EMBL" id="EAY31859.1"/>
    </source>
</evidence>
<evidence type="ECO:0000259" key="3">
    <source>
        <dbReference type="Pfam" id="PF03061"/>
    </source>
</evidence>
<dbReference type="InterPro" id="IPR039298">
    <property type="entry name" value="ACOT13"/>
</dbReference>
<dbReference type="EMBL" id="AAWS01000001">
    <property type="protein sequence ID" value="EAY31859.1"/>
    <property type="molecule type" value="Genomic_DNA"/>
</dbReference>
<dbReference type="Pfam" id="PF03061">
    <property type="entry name" value="4HBT"/>
    <property type="match status" value="1"/>
</dbReference>
<dbReference type="SUPFAM" id="SSF54637">
    <property type="entry name" value="Thioesterase/thiol ester dehydrase-isomerase"/>
    <property type="match status" value="1"/>
</dbReference>
<dbReference type="InterPro" id="IPR003736">
    <property type="entry name" value="PAAI_dom"/>
</dbReference>
<comment type="caution">
    <text evidence="4">The sequence shown here is derived from an EMBL/GenBank/DDBJ whole genome shotgun (WGS) entry which is preliminary data.</text>
</comment>
<dbReference type="OrthoDB" id="32575at2"/>
<evidence type="ECO:0000313" key="5">
    <source>
        <dbReference type="Proteomes" id="UP000004095"/>
    </source>
</evidence>
<reference evidence="4 5" key="1">
    <citation type="submission" date="2007-01" db="EMBL/GenBank/DDBJ databases">
        <authorList>
            <person name="Haygood M."/>
            <person name="Podell S."/>
            <person name="Anderson C."/>
            <person name="Hopkinson B."/>
            <person name="Roe K."/>
            <person name="Barbeau K."/>
            <person name="Gaasterland T."/>
            <person name="Ferriera S."/>
            <person name="Johnson J."/>
            <person name="Kravitz S."/>
            <person name="Beeson K."/>
            <person name="Sutton G."/>
            <person name="Rogers Y.-H."/>
            <person name="Friedman R."/>
            <person name="Frazier M."/>
            <person name="Venter J.C."/>
        </authorList>
    </citation>
    <scope>NUCLEOTIDE SEQUENCE [LARGE SCALE GENOMIC DNA]</scope>
    <source>
        <strain evidence="4 5">ATCC 23134</strain>
    </source>
</reference>
<evidence type="ECO:0000256" key="2">
    <source>
        <dbReference type="ARBA" id="ARBA00022801"/>
    </source>
</evidence>
<dbReference type="RefSeq" id="WP_002692605.1">
    <property type="nucleotide sequence ID" value="NZ_AAWS01000001.1"/>
</dbReference>
<proteinExistence type="inferred from homology"/>
<organism evidence="4 5">
    <name type="scientific">Microscilla marina ATCC 23134</name>
    <dbReference type="NCBI Taxonomy" id="313606"/>
    <lineage>
        <taxon>Bacteria</taxon>
        <taxon>Pseudomonadati</taxon>
        <taxon>Bacteroidota</taxon>
        <taxon>Cytophagia</taxon>
        <taxon>Cytophagales</taxon>
        <taxon>Microscillaceae</taxon>
        <taxon>Microscilla</taxon>
    </lineage>
</organism>
<dbReference type="NCBIfam" id="TIGR00369">
    <property type="entry name" value="unchar_dom_1"/>
    <property type="match status" value="1"/>
</dbReference>
<accession>A1ZC57</accession>
<dbReference type="GO" id="GO:0047617">
    <property type="term" value="F:fatty acyl-CoA hydrolase activity"/>
    <property type="evidence" value="ECO:0007669"/>
    <property type="project" value="InterPro"/>
</dbReference>
<dbReference type="Gene3D" id="3.10.129.10">
    <property type="entry name" value="Hotdog Thioesterase"/>
    <property type="match status" value="1"/>
</dbReference>
<feature type="domain" description="Thioesterase" evidence="3">
    <location>
        <begin position="55"/>
        <end position="130"/>
    </location>
</feature>
<dbReference type="AlphaFoldDB" id="A1ZC57"/>
<dbReference type="CDD" id="cd03443">
    <property type="entry name" value="PaaI_thioesterase"/>
    <property type="match status" value="1"/>
</dbReference>
<dbReference type="InterPro" id="IPR006683">
    <property type="entry name" value="Thioestr_dom"/>
</dbReference>
<evidence type="ECO:0000256" key="1">
    <source>
        <dbReference type="ARBA" id="ARBA00008324"/>
    </source>
</evidence>
<gene>
    <name evidence="4" type="ORF">M23134_01888</name>
</gene>
<protein>
    <submittedName>
        <fullName evidence="4">Thioesterase superfamily member 2</fullName>
    </submittedName>
</protein>
<name>A1ZC57_MICM2</name>
<dbReference type="PANTHER" id="PTHR21660:SF1">
    <property type="entry name" value="ACYL-COENZYME A THIOESTERASE 13"/>
    <property type="match status" value="1"/>
</dbReference>
<sequence>MENPLYKMFESQVGNVLDQNAPPFTQWLKPALLSVKPGSFEMEITVRKEMTNPLGLLHGGVQAAILDEIIGMTVAALDKPSPAVSINLAVDFIGKAKLGDKIIARSDVVRQGRQVINVTGELHNAEGKLIARAMSNMLQIGKK</sequence>
<dbReference type="Proteomes" id="UP000004095">
    <property type="component" value="Unassembled WGS sequence"/>
</dbReference>
<dbReference type="PANTHER" id="PTHR21660">
    <property type="entry name" value="THIOESTERASE SUPERFAMILY MEMBER-RELATED"/>
    <property type="match status" value="1"/>
</dbReference>
<comment type="similarity">
    <text evidence="1">Belongs to the thioesterase PaaI family.</text>
</comment>
<keyword evidence="2" id="KW-0378">Hydrolase</keyword>
<dbReference type="InterPro" id="IPR029069">
    <property type="entry name" value="HotDog_dom_sf"/>
</dbReference>